<dbReference type="InterPro" id="IPR002052">
    <property type="entry name" value="DNA_methylase_N6_adenine_CS"/>
</dbReference>
<evidence type="ECO:0000313" key="1">
    <source>
        <dbReference type="EMBL" id="RDU70421.1"/>
    </source>
</evidence>
<sequence length="285" mass="34097">MNKKSIEFEKSFYNFVNRKDFLRISDCKDSIYKYFVKLVYSYGNFLDCYLCRKELDLLFENTYNLVMFNDKKSLEYLSDFYNTTLLQDIYLNVLSHVDNWRVRKFICLDLHKKLQALNLYKKNDLFGYKELLEIRQVDLFNILKQKVKLDVKKVGISRLENLKIVTKGFDCLNRIILLENIKPYPMILTNKSFQDVEITTPPKETIIYLDPPYYNSKGYINTINYNLYYDYALYLSKQGYNVFCSEYYMPEDKFKCILSVNKNNLSNKPTIEKLYIPIKEVINGS</sequence>
<dbReference type="GO" id="GO:0032259">
    <property type="term" value="P:methylation"/>
    <property type="evidence" value="ECO:0007669"/>
    <property type="project" value="InterPro"/>
</dbReference>
<accession>A0A3D8J0W6</accession>
<gene>
    <name evidence="1" type="ORF">CQA66_08410</name>
</gene>
<comment type="caution">
    <text evidence="1">The sequence shown here is derived from an EMBL/GenBank/DDBJ whole genome shotgun (WGS) entry which is preliminary data.</text>
</comment>
<name>A0A3D8J0W6_9HELI</name>
<dbReference type="AlphaFoldDB" id="A0A3D8J0W6"/>
<dbReference type="Proteomes" id="UP000256424">
    <property type="component" value="Unassembled WGS sequence"/>
</dbReference>
<evidence type="ECO:0000313" key="2">
    <source>
        <dbReference type="Proteomes" id="UP000256424"/>
    </source>
</evidence>
<dbReference type="RefSeq" id="WP_115582640.1">
    <property type="nucleotide sequence ID" value="NZ_NXLW01000020.1"/>
</dbReference>
<reference evidence="1 2" key="1">
    <citation type="submission" date="2018-04" db="EMBL/GenBank/DDBJ databases">
        <title>Novel Campyloabacter and Helicobacter Species and Strains.</title>
        <authorList>
            <person name="Mannion A.J."/>
            <person name="Shen Z."/>
            <person name="Fox J.G."/>
        </authorList>
    </citation>
    <scope>NUCLEOTIDE SEQUENCE [LARGE SCALE GENOMIC DNA]</scope>
    <source>
        <strain evidence="1 2">MIT 97-5075</strain>
    </source>
</reference>
<dbReference type="GO" id="GO:0008168">
    <property type="term" value="F:methyltransferase activity"/>
    <property type="evidence" value="ECO:0007669"/>
    <property type="project" value="InterPro"/>
</dbReference>
<proteinExistence type="predicted"/>
<dbReference type="GO" id="GO:0003676">
    <property type="term" value="F:nucleic acid binding"/>
    <property type="evidence" value="ECO:0007669"/>
    <property type="project" value="InterPro"/>
</dbReference>
<organism evidence="1 2">
    <name type="scientific">Helicobacter aurati</name>
    <dbReference type="NCBI Taxonomy" id="137778"/>
    <lineage>
        <taxon>Bacteria</taxon>
        <taxon>Pseudomonadati</taxon>
        <taxon>Campylobacterota</taxon>
        <taxon>Epsilonproteobacteria</taxon>
        <taxon>Campylobacterales</taxon>
        <taxon>Helicobacteraceae</taxon>
        <taxon>Helicobacter</taxon>
    </lineage>
</organism>
<keyword evidence="2" id="KW-1185">Reference proteome</keyword>
<dbReference type="PROSITE" id="PS00092">
    <property type="entry name" value="N6_MTASE"/>
    <property type="match status" value="1"/>
</dbReference>
<evidence type="ECO:0008006" key="3">
    <source>
        <dbReference type="Google" id="ProtNLM"/>
    </source>
</evidence>
<dbReference type="EMBL" id="NXLW01000020">
    <property type="protein sequence ID" value="RDU70421.1"/>
    <property type="molecule type" value="Genomic_DNA"/>
</dbReference>
<protein>
    <recommendedName>
        <fullName evidence="3">DNA adenine methylase</fullName>
    </recommendedName>
</protein>